<reference evidence="2" key="1">
    <citation type="journal article" date="2019" name="Int. J. Syst. Evol. Microbiol.">
        <title>The Global Catalogue of Microorganisms (GCM) 10K type strain sequencing project: providing services to taxonomists for standard genome sequencing and annotation.</title>
        <authorList>
            <consortium name="The Broad Institute Genomics Platform"/>
            <consortium name="The Broad Institute Genome Sequencing Center for Infectious Disease"/>
            <person name="Wu L."/>
            <person name="Ma J."/>
        </authorList>
    </citation>
    <scope>NUCLEOTIDE SEQUENCE [LARGE SCALE GENOMIC DNA]</scope>
    <source>
        <strain evidence="2">CGMCC 1.15288</strain>
    </source>
</reference>
<organism evidence="1 2">
    <name type="scientific">Dyadobacter endophyticus</name>
    <dbReference type="NCBI Taxonomy" id="1749036"/>
    <lineage>
        <taxon>Bacteria</taxon>
        <taxon>Pseudomonadati</taxon>
        <taxon>Bacteroidota</taxon>
        <taxon>Cytophagia</taxon>
        <taxon>Cytophagales</taxon>
        <taxon>Spirosomataceae</taxon>
        <taxon>Dyadobacter</taxon>
    </lineage>
</organism>
<dbReference type="EMBL" id="BMIA01000005">
    <property type="protein sequence ID" value="GGH51230.1"/>
    <property type="molecule type" value="Genomic_DNA"/>
</dbReference>
<comment type="caution">
    <text evidence="1">The sequence shown here is derived from an EMBL/GenBank/DDBJ whole genome shotgun (WGS) entry which is preliminary data.</text>
</comment>
<accession>A0ABQ1Z8R7</accession>
<name>A0ABQ1Z8R7_9BACT</name>
<protein>
    <submittedName>
        <fullName evidence="1">Uncharacterized protein</fullName>
    </submittedName>
</protein>
<gene>
    <name evidence="1" type="ORF">GCM10007423_54470</name>
</gene>
<dbReference type="Proteomes" id="UP000600214">
    <property type="component" value="Unassembled WGS sequence"/>
</dbReference>
<sequence length="47" mass="5138">MKDQACTLAKTNVTPAEKLNIIQNLIGNNHKGVCSKTVAYADTTYVR</sequence>
<dbReference type="RefSeq" id="WP_188938484.1">
    <property type="nucleotide sequence ID" value="NZ_BMIA01000005.1"/>
</dbReference>
<evidence type="ECO:0000313" key="2">
    <source>
        <dbReference type="Proteomes" id="UP000600214"/>
    </source>
</evidence>
<evidence type="ECO:0000313" key="1">
    <source>
        <dbReference type="EMBL" id="GGH51230.1"/>
    </source>
</evidence>
<keyword evidence="2" id="KW-1185">Reference proteome</keyword>
<proteinExistence type="predicted"/>